<feature type="region of interest" description="Disordered" evidence="1">
    <location>
        <begin position="145"/>
        <end position="178"/>
    </location>
</feature>
<feature type="region of interest" description="Disordered" evidence="1">
    <location>
        <begin position="286"/>
        <end position="329"/>
    </location>
</feature>
<evidence type="ECO:0000259" key="2">
    <source>
        <dbReference type="Pfam" id="PF14303"/>
    </source>
</evidence>
<accession>A0A6A4B2Q0</accession>
<comment type="caution">
    <text evidence="3">The sequence shown here is derived from an EMBL/GenBank/DDBJ whole genome shotgun (WGS) entry which is preliminary data.</text>
</comment>
<dbReference type="Proteomes" id="UP000434957">
    <property type="component" value="Unassembled WGS sequence"/>
</dbReference>
<dbReference type="InterPro" id="IPR029466">
    <property type="entry name" value="NAM-associated_C"/>
</dbReference>
<organism evidence="3 4">
    <name type="scientific">Phytophthora rubi</name>
    <dbReference type="NCBI Taxonomy" id="129364"/>
    <lineage>
        <taxon>Eukaryota</taxon>
        <taxon>Sar</taxon>
        <taxon>Stramenopiles</taxon>
        <taxon>Oomycota</taxon>
        <taxon>Peronosporomycetes</taxon>
        <taxon>Peronosporales</taxon>
        <taxon>Peronosporaceae</taxon>
        <taxon>Phytophthora</taxon>
    </lineage>
</organism>
<evidence type="ECO:0000313" key="4">
    <source>
        <dbReference type="Proteomes" id="UP000434957"/>
    </source>
</evidence>
<sequence>MPEREKVARGRNYTAAEDLELARAWIQVSTDAGVGINQTAEDFWTRVKEAMETSKTIAPALASGKLDPRRWSGLKAHFGQVMMAVAKYIGCAKRAEAMRQSGTTERDTMKTALALFKERTGGHFAYIDCYDLLSKCPKFEQELHKGRGEARGGNKRKSSQQEASPPDQPVTTTTQASLSGAVAERPYQGIKAAKRVKLDESMQLRTVKAQEALSESISIKARVLKEQLLLNQANQRLHEEQALHAMLNELFSINPNGAAHAAYIEKRRAVLLQRLDVLRESLVSTPLTPTETTTPPLPRTTTEPRMADTPSHQDRGSAAGRSPLGSGFDSPVGYESVELPFTSSANCLSPQSQVVITPTITDTQTSLIDVSASLTASFPLLAQSSQLPVSTAEEDQ</sequence>
<reference evidence="3 4" key="1">
    <citation type="submission" date="2018-08" db="EMBL/GenBank/DDBJ databases">
        <title>Genomic investigation of the strawberry pathogen Phytophthora fragariae indicates pathogenicity is determined by transcriptional variation in three key races.</title>
        <authorList>
            <person name="Adams T.M."/>
            <person name="Armitage A.D."/>
            <person name="Sobczyk M.K."/>
            <person name="Bates H.J."/>
            <person name="Dunwell J.M."/>
            <person name="Nellist C.F."/>
            <person name="Harrison R.J."/>
        </authorList>
    </citation>
    <scope>NUCLEOTIDE SEQUENCE [LARGE SCALE GENOMIC DNA]</scope>
    <source>
        <strain evidence="3 4">SCRP333</strain>
    </source>
</reference>
<evidence type="ECO:0000313" key="3">
    <source>
        <dbReference type="EMBL" id="KAE9265669.1"/>
    </source>
</evidence>
<feature type="domain" description="No apical meristem-associated C-terminal" evidence="2">
    <location>
        <begin position="123"/>
        <end position="248"/>
    </location>
</feature>
<feature type="compositionally biased region" description="Low complexity" evidence="1">
    <location>
        <begin position="286"/>
        <end position="304"/>
    </location>
</feature>
<feature type="compositionally biased region" description="Polar residues" evidence="1">
    <location>
        <begin position="169"/>
        <end position="178"/>
    </location>
</feature>
<name>A0A6A4B2Q0_9STRA</name>
<proteinExistence type="predicted"/>
<dbReference type="AlphaFoldDB" id="A0A6A4B2Q0"/>
<gene>
    <name evidence="3" type="ORF">PR003_g32385</name>
</gene>
<dbReference type="Pfam" id="PF14303">
    <property type="entry name" value="NAM-associated"/>
    <property type="match status" value="1"/>
</dbReference>
<dbReference type="PANTHER" id="PTHR45125:SF3">
    <property type="entry name" value="NO-APICAL-MERISTEM-ASSOCIATED CARBOXY-TERMINAL DOMAIN PROTEIN"/>
    <property type="match status" value="1"/>
</dbReference>
<protein>
    <recommendedName>
        <fullName evidence="2">No apical meristem-associated C-terminal domain-containing protein</fullName>
    </recommendedName>
</protein>
<keyword evidence="4" id="KW-1185">Reference proteome</keyword>
<dbReference type="EMBL" id="QXFT01007758">
    <property type="protein sequence ID" value="KAE9265669.1"/>
    <property type="molecule type" value="Genomic_DNA"/>
</dbReference>
<evidence type="ECO:0000256" key="1">
    <source>
        <dbReference type="SAM" id="MobiDB-lite"/>
    </source>
</evidence>
<dbReference type="PANTHER" id="PTHR45125">
    <property type="entry name" value="F21J9.4-RELATED"/>
    <property type="match status" value="1"/>
</dbReference>